<gene>
    <name evidence="3" type="ORF">HYN56_08605</name>
</gene>
<feature type="domain" description="Ig-like" evidence="2">
    <location>
        <begin position="1055"/>
        <end position="1127"/>
    </location>
</feature>
<dbReference type="Gene3D" id="2.60.40.1170">
    <property type="entry name" value="Mu homology domain, subdomain B"/>
    <property type="match status" value="1"/>
</dbReference>
<dbReference type="NCBIfam" id="TIGR04131">
    <property type="entry name" value="Bac_Flav_CTERM"/>
    <property type="match status" value="1"/>
</dbReference>
<feature type="domain" description="Ig-like" evidence="2">
    <location>
        <begin position="1205"/>
        <end position="1277"/>
    </location>
</feature>
<dbReference type="InterPro" id="IPR001434">
    <property type="entry name" value="OmcB-like_DUF11"/>
</dbReference>
<dbReference type="InterPro" id="IPR026341">
    <property type="entry name" value="T9SS_type_B"/>
</dbReference>
<evidence type="ECO:0000313" key="3">
    <source>
        <dbReference type="EMBL" id="AWK04292.1"/>
    </source>
</evidence>
<feature type="domain" description="Ig-like" evidence="2">
    <location>
        <begin position="1130"/>
        <end position="1202"/>
    </location>
</feature>
<feature type="domain" description="Ig-like" evidence="2">
    <location>
        <begin position="905"/>
        <end position="977"/>
    </location>
</feature>
<organism evidence="3 4">
    <name type="scientific">Flavobacterium crocinum</name>
    <dbReference type="NCBI Taxonomy" id="2183896"/>
    <lineage>
        <taxon>Bacteria</taxon>
        <taxon>Pseudomonadati</taxon>
        <taxon>Bacteroidota</taxon>
        <taxon>Flavobacteriia</taxon>
        <taxon>Flavobacteriales</taxon>
        <taxon>Flavobacteriaceae</taxon>
        <taxon>Flavobacterium</taxon>
    </lineage>
</organism>
<keyword evidence="4" id="KW-1185">Reference proteome</keyword>
<sequence>MRNFTFNQSKFFRLIFLVFSLLFINYNASAQFFTKHYIAPAPWQYFSRANEIVIATNSTSPVTFTITKSDGSAVSLTKDGTTISSSSLTTVKGAPAVYRFVGDPNTAALTYNSAGTVYNDRGIIVTSTTNSGAISVNLRNIASDAIGQGGDSHIKGNASLTSFGDAGIGVEFRVGYYRNVGSTDQDKPFYSVMAINNNTQVKLNGSVITTLGAGQSYLFNAAIGSLVESSGPVVMNTGVRIDTPLACGDGTFDQLPPTSVLGKEYFLERGKGNDVAEQTTIVATRDNTVVTINTYNATNGNEVGTPVTVNLNAGGFHTFQNGIAGTQLSASRIVANNNVAVYSGTADKCEVDVSTIAPVSACGGSVFVETSTFKGYNNASLDYFGYVLLQSQTATVFLNSANLETTMQTTRRQLGNTGWYIIDFNRDKIGNPNTISLNSSAKLTVSIAQQGDGYSMAAFFSNFAQQPSAPKETYIGVAGCLKQSATLTTDPGFAPYVWRYNGTVISGQVLNSITVTKTGTYTVTSTLSCGVSSQSTPITVTLCSDVAVENKVNVSSQCVGSNVVFTVTAKNLGPSNAEGVSVTDKLPSGYTYVSSVAPTGTTYDSSTGVWTISGLDSGASAVLTITGTVKDSGTYANTATITSSNVDDPTGNNTATATVTANALPVAATLSTNSPVCSGSNAIFTISGTQGNVVTYTGAASGTTTIGTDGKATVTISNVTANSTLNLTNVSNGTCNRALSVTGTVMVNPLPAAPSISAGGATTFCSGGSVVLTSSASSGHQWYKDGVAITGETNKTYAATATGSYTVTTNNGTCTSAQSASLSVTVNPTPSAPTVAAQTFCSSENKTIADLASLGASYKWYSASTGGSALAGTTVLATGTYYVSQTSSGCESTRASVSVTVNATPSAPTVAAQTFCSSENKTIADLASLGASYKWYSASTGGSALAGTTVLATGTYYVSQTSSGCESTRASVSVTVNATPSAPTVAAQTFCSSENKTIADLASLGASYKWYSASTGGSALAGTTVLATGTYYVSQISSGCESTRASVSVTVNATPSAPTVAAQTFCSSENKTIADLASLGASYKWYSASTGGSALAGTTVLATGTYYVSQTSSGCESTRASVSVTVNATPSAPTVAAQTFCSSENKTIADLASLGASYKWYSASTGGSALAGTTVLATGTYYVSQTSSGCESTRASVSVTVNATPSAPTVAAQTFCSSENKTIADLASLGASYKWYSASTGGSALAGTTVLATGTYYVSQSSNGCESTRASVSVTITTNPVKPILGSINQPTCSIFTGNFTITNYNSSYTYTISPNGATLNKATGVVTATKGIYKVTATLNSCASEISDEVGINSILCANADPFGTKTSGATTVTVGNVKTNDTLNGVAVTADNTTVTPKTDGVLSVDAAGVVTLAANAPSGSYSIVYEICELNTTNCKTATATVDVVNGLVANADPFGTKTSGATAVTVGNVKTNDTLNGVAVTADNTTVTPKTDGVLSVDAAGVVTLAANAPSGSYSIEYTICELNTTNCKTATATVDVVNGLVANADPFGTKTSGATAVTVGNVKTNDTLNGVAVTADNTTVTPKTDGVLSVDAAGVVTLAANAPSGSYSIVYQICELNTTNCKTATATVDVANTLVANADPFGTKTSGATAVTVGNVKTNDTLNGVAVTADNTTVTPKTDGVLSVDAAGVVTLAANAPSGSYSIVYEICELNTTNFKTATATVDVVNGLVANADPFGTKTSGATTVTVGNVKTNDTLNGVAVTADNTTVTPKTDGVLSVDAAGVVTLAANAPSGSYSIEYTICELNTTNCKTATATVDVVNGLVANADPFGTKTSGATAVTVGNVKTNDTLNGVAVTADNTTVTPKTDGVLSVDAAGVVTLAANAPSGSYSIVYEICELNTTNCKTATATVDVVNGLVANADPFGNKTSGAAAVTVGNVKTNDTLNEVAVTADNTTVTPKTDGVLSVDAAGVVTLAANAPSGSYSIEYTICELNTTNCKTATATVDVVNGLVANADPFGTKTSGATAVTVGNVKTNDTLNGVAVTADNTTVTPKTDGVLSVDAAGVVTLAANAPSGSYSIVYEICELNTTNCKTATATVDVVNGLVANADPFGTKTSGATAVTVGNVKTNDTLNGVAVTADNTTVTPKTDGVLSVDAAGVVTLVANAPSGSYSIVYQICELNATNCKTATATVDVANTLVANADPFGTKTSGATAVTVGNVKTNDTLNGVAVTADNTTVTPKTDGVLSVDAAGVVTLAANAPSGSYSIVYEICELNTTNCKTATATVDVVNEIKAVKETTTAINGSIGGTTIALTTNDTLNENPVSIGSNSGQVSISIVGTLPTGLTLNANGTITVAPNTPAANYNVEYTICEVGANPVNCSSVISVIPVTAGDLVANPDTVASVTGSNIPQTLGVNVLDNDTKNGVKLNPADVILTESTPDPKGYLVLNPDGTVTLGANAPAGDYELTYTICEKLNTDNCKSNTVTVTVKAPTIDAVTETTVSINGNTGGTTASLTTNDTLDGKSFVVGTNPGEVTISIVGTLPTGLTLNANGTITVAPNTPKGNYNVEYRICDNNNSGNCDTVTSVVPVTAGDLVANPDTVASVTGSNTPQTLGVNVLDNDTKNGVKLNPADVILTESTPDPKGYLVLNPDGTVTLGANAPAGDYELTYTICEKLNTDNCKSNTVKVTVKAPVIDAVGETLSPSINGSIGGTTADSVIGNDTLNGSPVVIGTLAGQVKLTAVNVPAGLTLNADGTVTVAENTPSGVYDVAYRICEITNPSNCDDAISKVAVNNGVLVANSDDIPSVTPSNTGKNLGVNIFTNDTKNGQPLSPSDVTLTVSKPDSKGYLTVDSDGNVTLGANAPVGDYELTYTICEKLNPDNCSSNTVRVTVNTLIIDAVGETLTPSIIGSIGGTTTSSVIENDTLNGSPAVIGTLDGQVKLTPINVPAGLTLNANGTVTVAVNTPSGIYNVEYSICENTNPSNCDTAISKVAVNNGTLIANADTIPSVKVSNTTQNLGVNIFTNDTKNGTALNPSDVNLTISMPDPKGYLTVNPDGTVSLGANAPAGDYELTYTICEKLNSDNCSSNTVRITVESNLVANLDSVPSAVGINTPQTLINVFANDTKDGNALVPSDVILTTTVPDSKGYLTLDANGNAILAPNAPAGDYELTYSICDKLNTSNCSTNVVKVTVKAPILNTIIANNDEDGPIDVKKGMNATINIFANDLLNGVRPNASDVVLTTVVTNPNVTLNADGTVSIAPNTPNGVYNVTYQICEAANTSNCSQSALVKVTVVNSVDPTNPEPPAPNKITLVDDTNISVDGINGDLEFVNVLANDLINGQPINPADVIVKPLTTDNYFEWNADGTVSVKPNTLGKTYTITYQVCEKADPSNCSTAVLTVFVEVPAIAVIKTATLNDENKDGFANAGETITYKFTVTNTGNVPLTGITINDPLPGVVVSGQAIDLAVNASNETNFIAVYKITQDDINKKSVTNQAIAKGSSVRGVVVEDKSDDSTNSGDNPTVINLDGCTIEVLKAFSPNGDGKNERFYIRGIECYPDNTVEIYNRWGVLVFSIDQYNNNDKAFRGYSNGRSTIKQTEGLPVGTYFYILKYKDNANAPQQKSGYLYINK</sequence>
<feature type="domain" description="DUF11" evidence="1">
    <location>
        <begin position="545"/>
        <end position="659"/>
    </location>
</feature>
<dbReference type="RefSeq" id="WP_109191800.1">
    <property type="nucleotide sequence ID" value="NZ_CP029255.1"/>
</dbReference>
<feature type="domain" description="Ig-like" evidence="2">
    <location>
        <begin position="980"/>
        <end position="1052"/>
    </location>
</feature>
<dbReference type="InterPro" id="IPR044023">
    <property type="entry name" value="Ig_7"/>
</dbReference>
<name>A0A2S1YJT2_9FLAO</name>
<dbReference type="Pfam" id="PF13585">
    <property type="entry name" value="CHU_C"/>
    <property type="match status" value="1"/>
</dbReference>
<dbReference type="Pfam" id="PF01345">
    <property type="entry name" value="DUF11"/>
    <property type="match status" value="1"/>
</dbReference>
<feature type="domain" description="Ig-like" evidence="2">
    <location>
        <begin position="751"/>
        <end position="828"/>
    </location>
</feature>
<dbReference type="Proteomes" id="UP000245250">
    <property type="component" value="Chromosome"/>
</dbReference>
<proteinExistence type="predicted"/>
<evidence type="ECO:0000313" key="4">
    <source>
        <dbReference type="Proteomes" id="UP000245250"/>
    </source>
</evidence>
<evidence type="ECO:0000259" key="1">
    <source>
        <dbReference type="Pfam" id="PF01345"/>
    </source>
</evidence>
<dbReference type="OrthoDB" id="9805017at2"/>
<evidence type="ECO:0000259" key="2">
    <source>
        <dbReference type="Pfam" id="PF19081"/>
    </source>
</evidence>
<dbReference type="EMBL" id="CP029255">
    <property type="protein sequence ID" value="AWK04292.1"/>
    <property type="molecule type" value="Genomic_DNA"/>
</dbReference>
<dbReference type="KEGG" id="fcr:HYN56_08605"/>
<dbReference type="Pfam" id="PF19081">
    <property type="entry name" value="Ig_7"/>
    <property type="match status" value="7"/>
</dbReference>
<protein>
    <recommendedName>
        <fullName evidence="5">DUF11 domain-containing protein</fullName>
    </recommendedName>
</protein>
<reference evidence="3 4" key="1">
    <citation type="submission" date="2018-05" db="EMBL/GenBank/DDBJ databases">
        <title>Genome sequencing of Flavobacterium sp. HYN0056.</title>
        <authorList>
            <person name="Yi H."/>
            <person name="Baek C."/>
        </authorList>
    </citation>
    <scope>NUCLEOTIDE SEQUENCE [LARGE SCALE GENOMIC DNA]</scope>
    <source>
        <strain evidence="3 4">HYN0056</strain>
    </source>
</reference>
<feature type="domain" description="Ig-like" evidence="2">
    <location>
        <begin position="830"/>
        <end position="902"/>
    </location>
</feature>
<evidence type="ECO:0008006" key="5">
    <source>
        <dbReference type="Google" id="ProtNLM"/>
    </source>
</evidence>
<accession>A0A2S1YJT2</accession>